<keyword evidence="2 12" id="KW-0808">Transferase</keyword>
<comment type="catalytic activity">
    <reaction evidence="9">
        <text>DNA(n) + a 2'-deoxyribonucleoside 5'-triphosphate = DNA(n+1) + diphosphate</text>
        <dbReference type="Rhea" id="RHEA:22508"/>
        <dbReference type="Rhea" id="RHEA-COMP:17339"/>
        <dbReference type="Rhea" id="RHEA-COMP:17340"/>
        <dbReference type="ChEBI" id="CHEBI:33019"/>
        <dbReference type="ChEBI" id="CHEBI:61560"/>
        <dbReference type="ChEBI" id="CHEBI:173112"/>
        <dbReference type="EC" id="2.7.7.49"/>
    </reaction>
</comment>
<keyword evidence="4" id="KW-0479">Metal-binding</keyword>
<dbReference type="InterPro" id="IPR000123">
    <property type="entry name" value="Reverse_transcriptase_msDNA"/>
</dbReference>
<accession>A0A375GAK5</accession>
<dbReference type="EMBL" id="OGUS01000129">
    <property type="protein sequence ID" value="SPC17032.1"/>
    <property type="molecule type" value="Genomic_DNA"/>
</dbReference>
<proteinExistence type="inferred from homology"/>
<organism evidence="12">
    <name type="scientific">Cupriavidus oxalaticus</name>
    <dbReference type="NCBI Taxonomy" id="96344"/>
    <lineage>
        <taxon>Bacteria</taxon>
        <taxon>Pseudomonadati</taxon>
        <taxon>Pseudomonadota</taxon>
        <taxon>Betaproteobacteria</taxon>
        <taxon>Burkholderiales</taxon>
        <taxon>Burkholderiaceae</taxon>
        <taxon>Cupriavidus</taxon>
    </lineage>
</organism>
<evidence type="ECO:0000256" key="8">
    <source>
        <dbReference type="ARBA" id="ARBA00034120"/>
    </source>
</evidence>
<evidence type="ECO:0000256" key="4">
    <source>
        <dbReference type="ARBA" id="ARBA00022723"/>
    </source>
</evidence>
<dbReference type="GO" id="GO:0003964">
    <property type="term" value="F:RNA-directed DNA polymerase activity"/>
    <property type="evidence" value="ECO:0007669"/>
    <property type="project" value="UniProtKB-KW"/>
</dbReference>
<evidence type="ECO:0000256" key="10">
    <source>
        <dbReference type="SAM" id="MobiDB-lite"/>
    </source>
</evidence>
<keyword evidence="5" id="KW-0460">Magnesium</keyword>
<dbReference type="GO" id="GO:0046872">
    <property type="term" value="F:metal ion binding"/>
    <property type="evidence" value="ECO:0007669"/>
    <property type="project" value="UniProtKB-KW"/>
</dbReference>
<dbReference type="Pfam" id="PF00078">
    <property type="entry name" value="RVT_1"/>
    <property type="match status" value="1"/>
</dbReference>
<comment type="caution">
    <text evidence="12">The sequence shown here is derived from an EMBL/GenBank/DDBJ whole genome shotgun (WGS) entry which is preliminary data.</text>
</comment>
<evidence type="ECO:0000256" key="3">
    <source>
        <dbReference type="ARBA" id="ARBA00022695"/>
    </source>
</evidence>
<comment type="similarity">
    <text evidence="8">Belongs to the bacterial reverse transcriptase family.</text>
</comment>
<evidence type="ECO:0000256" key="1">
    <source>
        <dbReference type="ARBA" id="ARBA00012493"/>
    </source>
</evidence>
<dbReference type="AlphaFoldDB" id="A0A375GAK5"/>
<dbReference type="GO" id="GO:0051607">
    <property type="term" value="P:defense response to virus"/>
    <property type="evidence" value="ECO:0007669"/>
    <property type="project" value="UniProtKB-KW"/>
</dbReference>
<dbReference type="PRINTS" id="PR00866">
    <property type="entry name" value="RNADNAPOLMS"/>
</dbReference>
<evidence type="ECO:0000313" key="12">
    <source>
        <dbReference type="EMBL" id="SPC17032.1"/>
    </source>
</evidence>
<dbReference type="InterPro" id="IPR000477">
    <property type="entry name" value="RT_dom"/>
</dbReference>
<dbReference type="CDD" id="cd01651">
    <property type="entry name" value="RT_G2_intron"/>
    <property type="match status" value="1"/>
</dbReference>
<evidence type="ECO:0000256" key="7">
    <source>
        <dbReference type="ARBA" id="ARBA00023118"/>
    </source>
</evidence>
<protein>
    <recommendedName>
        <fullName evidence="1">RNA-directed DNA polymerase</fullName>
        <ecNumber evidence="1">2.7.7.49</ecNumber>
    </recommendedName>
</protein>
<dbReference type="NCBIfam" id="TIGR04416">
    <property type="entry name" value="group_II_RT_mat"/>
    <property type="match status" value="1"/>
</dbReference>
<gene>
    <name evidence="12" type="primary">retA</name>
    <name evidence="12" type="ORF">CO2235_70078</name>
</gene>
<dbReference type="InterPro" id="IPR043502">
    <property type="entry name" value="DNA/RNA_pol_sf"/>
</dbReference>
<feature type="compositionally biased region" description="Basic and acidic residues" evidence="10">
    <location>
        <begin position="58"/>
        <end position="83"/>
    </location>
</feature>
<dbReference type="InterPro" id="IPR030931">
    <property type="entry name" value="Group_II_RT_mat"/>
</dbReference>
<dbReference type="Pfam" id="PF08388">
    <property type="entry name" value="GIIM"/>
    <property type="match status" value="1"/>
</dbReference>
<dbReference type="InterPro" id="IPR013597">
    <property type="entry name" value="Mat_intron_G2"/>
</dbReference>
<feature type="region of interest" description="Disordered" evidence="10">
    <location>
        <begin position="1"/>
        <end position="84"/>
    </location>
</feature>
<name>A0A375GAK5_9BURK</name>
<dbReference type="PANTHER" id="PTHR34047:SF8">
    <property type="entry name" value="PROTEIN YKFC"/>
    <property type="match status" value="1"/>
</dbReference>
<evidence type="ECO:0000256" key="5">
    <source>
        <dbReference type="ARBA" id="ARBA00022842"/>
    </source>
</evidence>
<dbReference type="SUPFAM" id="SSF56672">
    <property type="entry name" value="DNA/RNA polymerases"/>
    <property type="match status" value="1"/>
</dbReference>
<evidence type="ECO:0000256" key="9">
    <source>
        <dbReference type="ARBA" id="ARBA00048173"/>
    </source>
</evidence>
<dbReference type="Proteomes" id="UP000256862">
    <property type="component" value="Chromosome CO2235"/>
</dbReference>
<reference evidence="12" key="1">
    <citation type="submission" date="2018-01" db="EMBL/GenBank/DDBJ databases">
        <authorList>
            <person name="Clerissi C."/>
        </authorList>
    </citation>
    <scope>NUCLEOTIDE SEQUENCE</scope>
    <source>
        <strain evidence="12">Cupriavidus oxalaticus LMG 2235</strain>
    </source>
</reference>
<dbReference type="PANTHER" id="PTHR34047">
    <property type="entry name" value="NUCLEAR INTRON MATURASE 1, MITOCHONDRIAL-RELATED"/>
    <property type="match status" value="1"/>
</dbReference>
<dbReference type="GO" id="GO:0003723">
    <property type="term" value="F:RNA binding"/>
    <property type="evidence" value="ECO:0007669"/>
    <property type="project" value="InterPro"/>
</dbReference>
<keyword evidence="6 12" id="KW-0695">RNA-directed DNA polymerase</keyword>
<dbReference type="EC" id="2.7.7.49" evidence="1"/>
<evidence type="ECO:0000259" key="11">
    <source>
        <dbReference type="PROSITE" id="PS50878"/>
    </source>
</evidence>
<keyword evidence="3 12" id="KW-0548">Nucleotidyltransferase</keyword>
<dbReference type="PROSITE" id="PS50878">
    <property type="entry name" value="RT_POL"/>
    <property type="match status" value="1"/>
</dbReference>
<evidence type="ECO:0000256" key="6">
    <source>
        <dbReference type="ARBA" id="ARBA00022918"/>
    </source>
</evidence>
<feature type="domain" description="Reverse transcriptase" evidence="11">
    <location>
        <begin position="134"/>
        <end position="360"/>
    </location>
</feature>
<evidence type="ECO:0000256" key="2">
    <source>
        <dbReference type="ARBA" id="ARBA00022679"/>
    </source>
</evidence>
<keyword evidence="7" id="KW-0051">Antiviral defense</keyword>
<sequence length="498" mass="56148">MPERATASSRSEKSAEVEVVGGSAGKARIRRRRTKREGVFEAVSMQQALRQKPARAGRARETDGEAGRERACDEACGPRREPESTGSALLAAALTRENLKQAFRRVRRNKGAAGVDGLDIDQTARYLASAWPEIREQLLKGTYRPSPVRRVTIPKPDGGGERELGIPTVTDRLIQQALLQVLQPILDPTFSEHSYGFRPGRRAHDAVLAAQSYVQSGRRVVVDVDLEKFFDRVNHDILIDRLQKRIGDAGVIRLIRAYLNSGLMDGGVVLQRHEGTPQGGPLSPLMANVLLDEVDKELERRGHCFVRYADDANVYVRSQRAGERVMALLRRLYGVLRLKVNEAKSAVASAFGRKFLGYEFWADRDGVAKRGVAAKALLTFKQRIRELTRRSGGRSLQAVVDRLRPYVQGWRAYFRLAQTPKVWRTLDKWMRHRLRAIQLKHWRRGLTIYRELRALGASAEAARQAAANSRCWWRNSGEALNRVLTIAYFDQLGMPRLT</sequence>
<dbReference type="InterPro" id="IPR051083">
    <property type="entry name" value="GrpII_Intron_Splice-Mob/Def"/>
</dbReference>